<evidence type="ECO:0000256" key="2">
    <source>
        <dbReference type="ARBA" id="ARBA00012513"/>
    </source>
</evidence>
<evidence type="ECO:0000256" key="14">
    <source>
        <dbReference type="PROSITE-ProRule" id="PRU10141"/>
    </source>
</evidence>
<feature type="binding site" evidence="14">
    <location>
        <position position="370"/>
    </location>
    <ligand>
        <name>ATP</name>
        <dbReference type="ChEBI" id="CHEBI:30616"/>
    </ligand>
</feature>
<dbReference type="SUPFAM" id="SSF90229">
    <property type="entry name" value="CCCH zinc finger"/>
    <property type="match status" value="3"/>
</dbReference>
<dbReference type="GO" id="GO:0004674">
    <property type="term" value="F:protein serine/threonine kinase activity"/>
    <property type="evidence" value="ECO:0007669"/>
    <property type="project" value="UniProtKB-KW"/>
</dbReference>
<protein>
    <recommendedName>
        <fullName evidence="2">non-specific serine/threonine protein kinase</fullName>
        <ecNumber evidence="2">2.7.11.1</ecNumber>
    </recommendedName>
</protein>
<evidence type="ECO:0000256" key="12">
    <source>
        <dbReference type="ARBA" id="ARBA00048679"/>
    </source>
</evidence>
<accession>A0A914ENF4</accession>
<dbReference type="Gene3D" id="6.10.250.3220">
    <property type="match status" value="1"/>
</dbReference>
<dbReference type="InterPro" id="IPR017441">
    <property type="entry name" value="Protein_kinase_ATP_BS"/>
</dbReference>
<evidence type="ECO:0000256" key="1">
    <source>
        <dbReference type="ARBA" id="ARBA00010886"/>
    </source>
</evidence>
<evidence type="ECO:0000256" key="13">
    <source>
        <dbReference type="PROSITE-ProRule" id="PRU00723"/>
    </source>
</evidence>
<dbReference type="PROSITE" id="PS50103">
    <property type="entry name" value="ZF_C3H1"/>
    <property type="match status" value="3"/>
</dbReference>
<dbReference type="InterPro" id="IPR036855">
    <property type="entry name" value="Znf_CCCH_sf"/>
</dbReference>
<comment type="catalytic activity">
    <reaction evidence="11">
        <text>L-threonyl-[protein] + ATP = O-phospho-L-threonyl-[protein] + ADP + H(+)</text>
        <dbReference type="Rhea" id="RHEA:46608"/>
        <dbReference type="Rhea" id="RHEA-COMP:11060"/>
        <dbReference type="Rhea" id="RHEA-COMP:11605"/>
        <dbReference type="ChEBI" id="CHEBI:15378"/>
        <dbReference type="ChEBI" id="CHEBI:30013"/>
        <dbReference type="ChEBI" id="CHEBI:30616"/>
        <dbReference type="ChEBI" id="CHEBI:61977"/>
        <dbReference type="ChEBI" id="CHEBI:456216"/>
        <dbReference type="EC" id="2.7.11.1"/>
    </reaction>
</comment>
<keyword evidence="17" id="KW-1185">Reference proteome</keyword>
<evidence type="ECO:0000256" key="9">
    <source>
        <dbReference type="ARBA" id="ARBA00022833"/>
    </source>
</evidence>
<reference evidence="18" key="1">
    <citation type="submission" date="2022-11" db="UniProtKB">
        <authorList>
            <consortium name="WormBaseParasite"/>
        </authorList>
    </citation>
    <scope>IDENTIFICATION</scope>
</reference>
<evidence type="ECO:0000313" key="17">
    <source>
        <dbReference type="Proteomes" id="UP000887540"/>
    </source>
</evidence>
<sequence length="632" mass="72414">MSLSQQNPSYPLQMMFMQAGTASTTPTTPLTGETCPVFFMQTPGTGGQFSHVGFFDGGAVTPLPYNSPFSPQIQSTIMPTSYALPNCSPTPTENLPNKTALCHKFTSTGYCPHREQCRYAHGLHELRYPATTQNFGQEVLRANFQKRITYDVYKTMLCQSFMKGQCQHGNGCRFAHGKGELRLPKPQHPKHKTTLCRNFLHGGTCPYGSRCAFIHERSNQMYQPPYGNRFYWAAQQPQPRYWTPHPQPLSSEQLQTFQMNFQAAHAIAPQGSPYSPEATPTQQCYVRPVQPYWTPQPQPSSYLSPQHYYTPPQVMVEVPREEVYHDEELVHIPPNPKNFWIIKKLGEGIFGTVFLAIEKINEFRRRFAVKRIKNWEYLPEKELQDCKREIALLQSINHPNVIKCFTHYREKKDLLIVLEFADASDLKNCIAAHAQDMLLLEEPLIWDYFGQISVGLQALHQQGILHRDLKPENIFLTTRGVVKIGDLGLSRTLSHTKKDLTIKVGTPYYMAPEKINSPSYDYKSDVWGLGCLLYEMALQRSPFYGECTNSFALIKRIEKSDYPPIPSDMYTEQLSIAIYYCLRPDPKKRPGLNDLIKAAQYMLELFRDAPVEEIEDGWQPYGEETLIDEDGY</sequence>
<evidence type="ECO:0000256" key="4">
    <source>
        <dbReference type="ARBA" id="ARBA00022679"/>
    </source>
</evidence>
<dbReference type="GO" id="GO:0005524">
    <property type="term" value="F:ATP binding"/>
    <property type="evidence" value="ECO:0007669"/>
    <property type="project" value="UniProtKB-UniRule"/>
</dbReference>
<evidence type="ECO:0000256" key="6">
    <source>
        <dbReference type="ARBA" id="ARBA00022741"/>
    </source>
</evidence>
<feature type="domain" description="C3H1-type" evidence="16">
    <location>
        <begin position="96"/>
        <end position="124"/>
    </location>
</feature>
<dbReference type="EC" id="2.7.11.1" evidence="2"/>
<evidence type="ECO:0000256" key="5">
    <source>
        <dbReference type="ARBA" id="ARBA00022723"/>
    </source>
</evidence>
<dbReference type="InterPro" id="IPR011009">
    <property type="entry name" value="Kinase-like_dom_sf"/>
</dbReference>
<feature type="zinc finger region" description="C3H1-type" evidence="13">
    <location>
        <begin position="153"/>
        <end position="179"/>
    </location>
</feature>
<dbReference type="PROSITE" id="PS00107">
    <property type="entry name" value="PROTEIN_KINASE_ATP"/>
    <property type="match status" value="1"/>
</dbReference>
<dbReference type="InterPro" id="IPR000571">
    <property type="entry name" value="Znf_CCCH"/>
</dbReference>
<evidence type="ECO:0000256" key="3">
    <source>
        <dbReference type="ARBA" id="ARBA00022527"/>
    </source>
</evidence>
<dbReference type="Pfam" id="PF00069">
    <property type="entry name" value="Pkinase"/>
    <property type="match status" value="1"/>
</dbReference>
<dbReference type="PANTHER" id="PTHR44899:SF3">
    <property type="entry name" value="SERINE_THREONINE-PROTEIN KINASE NEK1"/>
    <property type="match status" value="1"/>
</dbReference>
<keyword evidence="6 14" id="KW-0547">Nucleotide-binding</keyword>
<dbReference type="SMART" id="SM00220">
    <property type="entry name" value="S_TKc"/>
    <property type="match status" value="1"/>
</dbReference>
<feature type="zinc finger region" description="C3H1-type" evidence="13">
    <location>
        <begin position="96"/>
        <end position="124"/>
    </location>
</feature>
<evidence type="ECO:0000256" key="7">
    <source>
        <dbReference type="ARBA" id="ARBA00022771"/>
    </source>
</evidence>
<evidence type="ECO:0000256" key="11">
    <source>
        <dbReference type="ARBA" id="ARBA00047899"/>
    </source>
</evidence>
<feature type="domain" description="C3H1-type" evidence="16">
    <location>
        <begin position="153"/>
        <end position="179"/>
    </location>
</feature>
<keyword evidence="8" id="KW-0418">Kinase</keyword>
<evidence type="ECO:0000313" key="18">
    <source>
        <dbReference type="WBParaSite" id="ACRNAN_scaffold9743.g6553.t1"/>
    </source>
</evidence>
<dbReference type="SMART" id="SM00356">
    <property type="entry name" value="ZnF_C3H1"/>
    <property type="match status" value="3"/>
</dbReference>
<keyword evidence="9 13" id="KW-0862">Zinc</keyword>
<dbReference type="GO" id="GO:0008270">
    <property type="term" value="F:zinc ion binding"/>
    <property type="evidence" value="ECO:0007669"/>
    <property type="project" value="UniProtKB-KW"/>
</dbReference>
<dbReference type="SUPFAM" id="SSF56112">
    <property type="entry name" value="Protein kinase-like (PK-like)"/>
    <property type="match status" value="1"/>
</dbReference>
<dbReference type="InterPro" id="IPR000719">
    <property type="entry name" value="Prot_kinase_dom"/>
</dbReference>
<proteinExistence type="inferred from homology"/>
<comment type="catalytic activity">
    <reaction evidence="12">
        <text>L-seryl-[protein] + ATP = O-phospho-L-seryl-[protein] + ADP + H(+)</text>
        <dbReference type="Rhea" id="RHEA:17989"/>
        <dbReference type="Rhea" id="RHEA-COMP:9863"/>
        <dbReference type="Rhea" id="RHEA-COMP:11604"/>
        <dbReference type="ChEBI" id="CHEBI:15378"/>
        <dbReference type="ChEBI" id="CHEBI:29999"/>
        <dbReference type="ChEBI" id="CHEBI:30616"/>
        <dbReference type="ChEBI" id="CHEBI:83421"/>
        <dbReference type="ChEBI" id="CHEBI:456216"/>
        <dbReference type="EC" id="2.7.11.1"/>
    </reaction>
</comment>
<feature type="domain" description="C3H1-type" evidence="16">
    <location>
        <begin position="190"/>
        <end position="218"/>
    </location>
</feature>
<keyword evidence="10 14" id="KW-0067">ATP-binding</keyword>
<keyword evidence="3" id="KW-0723">Serine/threonine-protein kinase</keyword>
<organism evidence="17 18">
    <name type="scientific">Acrobeloides nanus</name>
    <dbReference type="NCBI Taxonomy" id="290746"/>
    <lineage>
        <taxon>Eukaryota</taxon>
        <taxon>Metazoa</taxon>
        <taxon>Ecdysozoa</taxon>
        <taxon>Nematoda</taxon>
        <taxon>Chromadorea</taxon>
        <taxon>Rhabditida</taxon>
        <taxon>Tylenchina</taxon>
        <taxon>Cephalobomorpha</taxon>
        <taxon>Cephaloboidea</taxon>
        <taxon>Cephalobidae</taxon>
        <taxon>Acrobeloides</taxon>
    </lineage>
</organism>
<dbReference type="InterPro" id="IPR008271">
    <property type="entry name" value="Ser/Thr_kinase_AS"/>
</dbReference>
<keyword evidence="4" id="KW-0808">Transferase</keyword>
<evidence type="ECO:0000256" key="10">
    <source>
        <dbReference type="ARBA" id="ARBA00022840"/>
    </source>
</evidence>
<dbReference type="InterPro" id="IPR051131">
    <property type="entry name" value="NEK_Ser/Thr_kinase_NIMA"/>
</dbReference>
<dbReference type="PROSITE" id="PS50011">
    <property type="entry name" value="PROTEIN_KINASE_DOM"/>
    <property type="match status" value="1"/>
</dbReference>
<feature type="zinc finger region" description="C3H1-type" evidence="13">
    <location>
        <begin position="190"/>
        <end position="218"/>
    </location>
</feature>
<name>A0A914ENF4_9BILA</name>
<feature type="domain" description="Protein kinase" evidence="15">
    <location>
        <begin position="339"/>
        <end position="602"/>
    </location>
</feature>
<dbReference type="Proteomes" id="UP000887540">
    <property type="component" value="Unplaced"/>
</dbReference>
<keyword evidence="7 13" id="KW-0863">Zinc-finger</keyword>
<evidence type="ECO:0000256" key="8">
    <source>
        <dbReference type="ARBA" id="ARBA00022777"/>
    </source>
</evidence>
<evidence type="ECO:0000259" key="15">
    <source>
        <dbReference type="PROSITE" id="PS50011"/>
    </source>
</evidence>
<dbReference type="Gene3D" id="1.10.510.10">
    <property type="entry name" value="Transferase(Phosphotransferase) domain 1"/>
    <property type="match status" value="1"/>
</dbReference>
<evidence type="ECO:0000259" key="16">
    <source>
        <dbReference type="PROSITE" id="PS50103"/>
    </source>
</evidence>
<dbReference type="Pfam" id="PF00642">
    <property type="entry name" value="zf-CCCH"/>
    <property type="match status" value="3"/>
</dbReference>
<dbReference type="WBParaSite" id="ACRNAN_scaffold9743.g6553.t1">
    <property type="protein sequence ID" value="ACRNAN_scaffold9743.g6553.t1"/>
    <property type="gene ID" value="ACRNAN_scaffold9743.g6553"/>
</dbReference>
<comment type="similarity">
    <text evidence="1">Belongs to the protein kinase superfamily. NEK Ser/Thr protein kinase family. NIMA subfamily.</text>
</comment>
<keyword evidence="5 13" id="KW-0479">Metal-binding</keyword>
<dbReference type="AlphaFoldDB" id="A0A914ENF4"/>
<dbReference type="PANTHER" id="PTHR44899">
    <property type="entry name" value="CAMK FAMILY PROTEIN KINASE"/>
    <property type="match status" value="1"/>
</dbReference>
<dbReference type="Gene3D" id="4.10.1000.10">
    <property type="entry name" value="Zinc finger, CCCH-type"/>
    <property type="match status" value="2"/>
</dbReference>
<dbReference type="PROSITE" id="PS00108">
    <property type="entry name" value="PROTEIN_KINASE_ST"/>
    <property type="match status" value="1"/>
</dbReference>